<gene>
    <name evidence="2" type="ORF">H1D41_18140</name>
</gene>
<dbReference type="InterPro" id="IPR028992">
    <property type="entry name" value="Hedgehog/Intein_dom"/>
</dbReference>
<accession>A0A8J7J1T5</accession>
<evidence type="ECO:0000259" key="1">
    <source>
        <dbReference type="Pfam" id="PF13403"/>
    </source>
</evidence>
<name>A0A8J7J1T5_9RHOB</name>
<keyword evidence="3" id="KW-1185">Reference proteome</keyword>
<dbReference type="AlphaFoldDB" id="A0A8J7J1T5"/>
<proteinExistence type="predicted"/>
<protein>
    <submittedName>
        <fullName evidence="2">Hint domain-containing protein</fullName>
    </submittedName>
</protein>
<dbReference type="Gene3D" id="2.170.16.10">
    <property type="entry name" value="Hedgehog/Intein (Hint) domain"/>
    <property type="match status" value="1"/>
</dbReference>
<dbReference type="EMBL" id="JADCKQ010000028">
    <property type="protein sequence ID" value="MBI1495559.1"/>
    <property type="molecule type" value="Genomic_DNA"/>
</dbReference>
<reference evidence="2" key="1">
    <citation type="submission" date="2020-10" db="EMBL/GenBank/DDBJ databases">
        <title>Paenihalocynthiibacter styelae gen. nov., sp. nov., isolated from stalked sea squirt Styela clava.</title>
        <authorList>
            <person name="Kim Y.-O."/>
            <person name="Yoon J.-H."/>
        </authorList>
    </citation>
    <scope>NUCLEOTIDE SEQUENCE</scope>
    <source>
        <strain evidence="2">MYP1-1</strain>
    </source>
</reference>
<dbReference type="Proteomes" id="UP000640583">
    <property type="component" value="Unassembled WGS sequence"/>
</dbReference>
<dbReference type="InterPro" id="IPR036844">
    <property type="entry name" value="Hint_dom_sf"/>
</dbReference>
<organism evidence="2 3">
    <name type="scientific">Halocynthiibacter styelae</name>
    <dbReference type="NCBI Taxonomy" id="2761955"/>
    <lineage>
        <taxon>Bacteria</taxon>
        <taxon>Pseudomonadati</taxon>
        <taxon>Pseudomonadota</taxon>
        <taxon>Alphaproteobacteria</taxon>
        <taxon>Rhodobacterales</taxon>
        <taxon>Paracoccaceae</taxon>
        <taxon>Halocynthiibacter</taxon>
    </lineage>
</organism>
<evidence type="ECO:0000313" key="2">
    <source>
        <dbReference type="EMBL" id="MBI1495559.1"/>
    </source>
</evidence>
<dbReference type="SUPFAM" id="SSF51294">
    <property type="entry name" value="Hedgehog/intein (Hint) domain"/>
    <property type="match status" value="1"/>
</dbReference>
<comment type="caution">
    <text evidence="2">The sequence shown here is derived from an EMBL/GenBank/DDBJ whole genome shotgun (WGS) entry which is preliminary data.</text>
</comment>
<dbReference type="Pfam" id="PF13403">
    <property type="entry name" value="Hint_2"/>
    <property type="match status" value="1"/>
</dbReference>
<sequence>MAFIPNGFDVSDGVSLSELGQNGLPPGTIPPIGVTLSSPTVLFNDTHLIVCFTRGTLIKTPEGEIPIEKLCVGDLVATMDDGCEAIRWIGSTKRDEIDFAINPKLRPVRIPAGAFGSGLPHQDLLVSRQHRMLVRSKVADRVFGAPELLVPAIHFVGFNGIHEACDVEQVEYYHILFEKHEIVWANGSPAESLFTGPEALKALEPEVRNEITELFPEIVTEDYEPIPARLIPKKGKDIRKLFGLVPI</sequence>
<feature type="domain" description="Hedgehog/Intein (Hint)" evidence="1">
    <location>
        <begin position="50"/>
        <end position="196"/>
    </location>
</feature>
<evidence type="ECO:0000313" key="3">
    <source>
        <dbReference type="Proteomes" id="UP000640583"/>
    </source>
</evidence>